<evidence type="ECO:0000256" key="2">
    <source>
        <dbReference type="SAM" id="SignalP"/>
    </source>
</evidence>
<gene>
    <name evidence="3" type="ORF">D9T17_04370</name>
</gene>
<sequence length="406" mass="46408">MDGKRTAAAGLLALSSLLACAPALHAAPPPAASTQAAAAPRADAAPAPVAGKPSGEAQYQQLLRKLNPAAYDARVLMEQYSRTLEQRKAERRRQIEAAFDDGPELDMREALILRAQQLFEARDFAQLDSYYDDYALHGARTPSGVWKSGYWYSALSVDAGSDEAYRARDEVLQQWLRERPQSVLARLLRARLMIRRGWAIRGGSYAATVEEKNWRPFFDWLAKAQDYLDAEKAIVSTRPEYYELAIDLQRDRQKSPFAVFDEGMEKFPSYYPMYFAMMDYLLPKWHGGLDQLEHFAAEAVARTQAQEGKAMYARLYWSASKGQFRDNLFAQSKANWSRMRAGFEDVIARYPDQWNLQNYASFACDANDEETLKQLFERIREPSLDEAWRSHERYLACARRVGKFKD</sequence>
<dbReference type="EMBL" id="RCTY01000013">
    <property type="protein sequence ID" value="ROU08314.1"/>
    <property type="molecule type" value="Genomic_DNA"/>
</dbReference>
<comment type="caution">
    <text evidence="3">The sequence shown here is derived from an EMBL/GenBank/DDBJ whole genome shotgun (WGS) entry which is preliminary data.</text>
</comment>
<dbReference type="Proteomes" id="UP000275910">
    <property type="component" value="Unassembled WGS sequence"/>
</dbReference>
<proteinExistence type="predicted"/>
<evidence type="ECO:0000256" key="1">
    <source>
        <dbReference type="SAM" id="MobiDB-lite"/>
    </source>
</evidence>
<evidence type="ECO:0000313" key="3">
    <source>
        <dbReference type="EMBL" id="ROU08314.1"/>
    </source>
</evidence>
<feature type="signal peptide" evidence="2">
    <location>
        <begin position="1"/>
        <end position="26"/>
    </location>
</feature>
<reference evidence="3 4" key="1">
    <citation type="submission" date="2018-10" db="EMBL/GenBank/DDBJ databases">
        <title>The genome of Lysobacter enzymogenes OH11.</title>
        <authorList>
            <person name="Liu F."/>
            <person name="Zhao Y."/>
            <person name="Qian G."/>
            <person name="Chen Y."/>
            <person name="Xu H."/>
        </authorList>
    </citation>
    <scope>NUCLEOTIDE SEQUENCE [LARGE SCALE GENOMIC DNA]</scope>
    <source>
        <strain evidence="3 4">OH11</strain>
    </source>
</reference>
<name>A0A3N2RLQ5_LYSEN</name>
<protein>
    <submittedName>
        <fullName evidence="3">DUF4034 domain-containing protein</fullName>
    </submittedName>
</protein>
<accession>A0A3N2RLQ5</accession>
<dbReference type="PROSITE" id="PS51257">
    <property type="entry name" value="PROKAR_LIPOPROTEIN"/>
    <property type="match status" value="1"/>
</dbReference>
<feature type="region of interest" description="Disordered" evidence="1">
    <location>
        <begin position="32"/>
        <end position="53"/>
    </location>
</feature>
<dbReference type="RefSeq" id="WP_123646288.1">
    <property type="nucleotide sequence ID" value="NZ_RCTY01000013.1"/>
</dbReference>
<keyword evidence="2" id="KW-0732">Signal</keyword>
<organism evidence="3 4">
    <name type="scientific">Lysobacter enzymogenes</name>
    <dbReference type="NCBI Taxonomy" id="69"/>
    <lineage>
        <taxon>Bacteria</taxon>
        <taxon>Pseudomonadati</taxon>
        <taxon>Pseudomonadota</taxon>
        <taxon>Gammaproteobacteria</taxon>
        <taxon>Lysobacterales</taxon>
        <taxon>Lysobacteraceae</taxon>
        <taxon>Lysobacter</taxon>
    </lineage>
</organism>
<feature type="chain" id="PRO_5018337027" evidence="2">
    <location>
        <begin position="27"/>
        <end position="406"/>
    </location>
</feature>
<dbReference type="AlphaFoldDB" id="A0A3N2RLQ5"/>
<evidence type="ECO:0000313" key="4">
    <source>
        <dbReference type="Proteomes" id="UP000275910"/>
    </source>
</evidence>